<feature type="region of interest" description="Disordered" evidence="1">
    <location>
        <begin position="53"/>
        <end position="83"/>
    </location>
</feature>
<organism evidence="2 3">
    <name type="scientific">Parnassius apollo</name>
    <name type="common">Apollo butterfly</name>
    <name type="synonym">Papilio apollo</name>
    <dbReference type="NCBI Taxonomy" id="110799"/>
    <lineage>
        <taxon>Eukaryota</taxon>
        <taxon>Metazoa</taxon>
        <taxon>Ecdysozoa</taxon>
        <taxon>Arthropoda</taxon>
        <taxon>Hexapoda</taxon>
        <taxon>Insecta</taxon>
        <taxon>Pterygota</taxon>
        <taxon>Neoptera</taxon>
        <taxon>Endopterygota</taxon>
        <taxon>Lepidoptera</taxon>
        <taxon>Glossata</taxon>
        <taxon>Ditrysia</taxon>
        <taxon>Papilionoidea</taxon>
        <taxon>Papilionidae</taxon>
        <taxon>Parnassiinae</taxon>
        <taxon>Parnassini</taxon>
        <taxon>Parnassius</taxon>
        <taxon>Parnassius</taxon>
    </lineage>
</organism>
<dbReference type="OrthoDB" id="5988014at2759"/>
<proteinExistence type="predicted"/>
<dbReference type="EMBL" id="CAJQZP010001196">
    <property type="protein sequence ID" value="CAG5028705.1"/>
    <property type="molecule type" value="Genomic_DNA"/>
</dbReference>
<name>A0A8S3XKF1_PARAO</name>
<evidence type="ECO:0000313" key="3">
    <source>
        <dbReference type="Proteomes" id="UP000691718"/>
    </source>
</evidence>
<feature type="compositionally biased region" description="Basic residues" evidence="1">
    <location>
        <begin position="53"/>
        <end position="62"/>
    </location>
</feature>
<protein>
    <submittedName>
        <fullName evidence="2">(apollo) hypothetical protein</fullName>
    </submittedName>
</protein>
<gene>
    <name evidence="2" type="ORF">PAPOLLO_LOCUS19113</name>
</gene>
<keyword evidence="3" id="KW-1185">Reference proteome</keyword>
<comment type="caution">
    <text evidence="2">The sequence shown here is derived from an EMBL/GenBank/DDBJ whole genome shotgun (WGS) entry which is preliminary data.</text>
</comment>
<evidence type="ECO:0000313" key="2">
    <source>
        <dbReference type="EMBL" id="CAG5028705.1"/>
    </source>
</evidence>
<reference evidence="2" key="1">
    <citation type="submission" date="2021-04" db="EMBL/GenBank/DDBJ databases">
        <authorList>
            <person name="Tunstrom K."/>
        </authorList>
    </citation>
    <scope>NUCLEOTIDE SEQUENCE</scope>
</reference>
<accession>A0A8S3XKF1</accession>
<sequence>MTAKFGYVTTACRLCEDIVPPDGGDLRCGAIDGPVGTSLQPVLAYVRQRVPQRHRHGPLRWKRPSESHHQHARRQSRTAHSLTRTGHVPLLQPLSTCRQTFVPIPSGETAQLPIQGGVCGRLQHISPGEKRRPIHRVQSAGCSVATPEESPLRARTQVLRLHEGESRLRYKQAQQHGSGGFAKTSAA</sequence>
<dbReference type="Proteomes" id="UP000691718">
    <property type="component" value="Unassembled WGS sequence"/>
</dbReference>
<dbReference type="AlphaFoldDB" id="A0A8S3XKF1"/>
<evidence type="ECO:0000256" key="1">
    <source>
        <dbReference type="SAM" id="MobiDB-lite"/>
    </source>
</evidence>